<organism evidence="1">
    <name type="scientific">Anguilla anguilla</name>
    <name type="common">European freshwater eel</name>
    <name type="synonym">Muraena anguilla</name>
    <dbReference type="NCBI Taxonomy" id="7936"/>
    <lineage>
        <taxon>Eukaryota</taxon>
        <taxon>Metazoa</taxon>
        <taxon>Chordata</taxon>
        <taxon>Craniata</taxon>
        <taxon>Vertebrata</taxon>
        <taxon>Euteleostomi</taxon>
        <taxon>Actinopterygii</taxon>
        <taxon>Neopterygii</taxon>
        <taxon>Teleostei</taxon>
        <taxon>Anguilliformes</taxon>
        <taxon>Anguillidae</taxon>
        <taxon>Anguilla</taxon>
    </lineage>
</organism>
<accession>A0A0E9XID7</accession>
<reference evidence="1" key="2">
    <citation type="journal article" date="2015" name="Fish Shellfish Immunol.">
        <title>Early steps in the European eel (Anguilla anguilla)-Vibrio vulnificus interaction in the gills: Role of the RtxA13 toxin.</title>
        <authorList>
            <person name="Callol A."/>
            <person name="Pajuelo D."/>
            <person name="Ebbesson L."/>
            <person name="Teles M."/>
            <person name="MacKenzie S."/>
            <person name="Amaro C."/>
        </authorList>
    </citation>
    <scope>NUCLEOTIDE SEQUENCE</scope>
</reference>
<dbReference type="EMBL" id="GBXM01006982">
    <property type="protein sequence ID" value="JAI01596.1"/>
    <property type="molecule type" value="Transcribed_RNA"/>
</dbReference>
<proteinExistence type="predicted"/>
<reference evidence="1" key="1">
    <citation type="submission" date="2014-11" db="EMBL/GenBank/DDBJ databases">
        <authorList>
            <person name="Amaro Gonzalez C."/>
        </authorList>
    </citation>
    <scope>NUCLEOTIDE SEQUENCE</scope>
</reference>
<evidence type="ECO:0000313" key="1">
    <source>
        <dbReference type="EMBL" id="JAI01596.1"/>
    </source>
</evidence>
<dbReference type="AlphaFoldDB" id="A0A0E9XID7"/>
<name>A0A0E9XID7_ANGAN</name>
<sequence>MCLRYASPAAVTPARALSSEFVNFCENQPKLSNVSNKKSCKMLW</sequence>
<protein>
    <submittedName>
        <fullName evidence="1">Uncharacterized protein</fullName>
    </submittedName>
</protein>